<accession>A0A328VN91</accession>
<dbReference type="PANTHER" id="PTHR14136">
    <property type="entry name" value="BTB_POZ DOMAIN-CONTAINING PROTEIN KCTD9"/>
    <property type="match status" value="1"/>
</dbReference>
<organism evidence="1 2">
    <name type="scientific">Thermogemmatispora tikiterensis</name>
    <dbReference type="NCBI Taxonomy" id="1825093"/>
    <lineage>
        <taxon>Bacteria</taxon>
        <taxon>Bacillati</taxon>
        <taxon>Chloroflexota</taxon>
        <taxon>Ktedonobacteria</taxon>
        <taxon>Thermogemmatisporales</taxon>
        <taxon>Thermogemmatisporaceae</taxon>
        <taxon>Thermogemmatispora</taxon>
    </lineage>
</organism>
<dbReference type="RefSeq" id="WP_112433491.1">
    <property type="nucleotide sequence ID" value="NZ_MCIF01000002.1"/>
</dbReference>
<reference evidence="1 2" key="1">
    <citation type="submission" date="2016-08" db="EMBL/GenBank/DDBJ databases">
        <title>Analysis of Carbohydrate Active Enzymes in Thermogemmatispora T81 Reveals Carbohydrate Degradation Ability.</title>
        <authorList>
            <person name="Tomazini A."/>
            <person name="Lal S."/>
            <person name="Stott M."/>
            <person name="Henrissat B."/>
            <person name="Polikarpov I."/>
            <person name="Sparling R."/>
            <person name="Levin D.B."/>
        </authorList>
    </citation>
    <scope>NUCLEOTIDE SEQUENCE [LARGE SCALE GENOMIC DNA]</scope>
    <source>
        <strain evidence="1 2">T81</strain>
    </source>
</reference>
<dbReference type="Proteomes" id="UP000248706">
    <property type="component" value="Unassembled WGS sequence"/>
</dbReference>
<name>A0A328VN91_9CHLR</name>
<sequence>MSIPEHLAMLRRGVEAWNHWHLHERPLVFARPSPIYGQGPDLSGADLQQAMLAGINLCTTNLRGANLRQADLHGADLGLADLREAILHGANLCQSCLAADLRGADLREAWLAGADLRGSWLNAHTRLEGVLLQDAEHGSARVAGLDWSQVRLATIAWERVDLLGDEEILSAPHIHKEEPGASYELLQAYERLWQYESAIQAYETLQQALKEQGLPAQAARFRARACSLRQNPEYRFFSRRLRRQQGRERFFPL</sequence>
<dbReference type="Gene3D" id="2.160.20.80">
    <property type="entry name" value="E3 ubiquitin-protein ligase SopA"/>
    <property type="match status" value="1"/>
</dbReference>
<comment type="caution">
    <text evidence="1">The sequence shown here is derived from an EMBL/GenBank/DDBJ whole genome shotgun (WGS) entry which is preliminary data.</text>
</comment>
<dbReference type="OrthoDB" id="163190at2"/>
<dbReference type="AlphaFoldDB" id="A0A328VN91"/>
<protein>
    <recommendedName>
        <fullName evidence="3">Pentapeptide repeat-containing protein</fullName>
    </recommendedName>
</protein>
<dbReference type="PANTHER" id="PTHR14136:SF17">
    <property type="entry name" value="BTB_POZ DOMAIN-CONTAINING PROTEIN KCTD9"/>
    <property type="match status" value="1"/>
</dbReference>
<dbReference type="EMBL" id="MCIF01000002">
    <property type="protein sequence ID" value="RAQ98311.1"/>
    <property type="molecule type" value="Genomic_DNA"/>
</dbReference>
<gene>
    <name evidence="1" type="ORF">A4R35_22415</name>
</gene>
<evidence type="ECO:0000313" key="1">
    <source>
        <dbReference type="EMBL" id="RAQ98311.1"/>
    </source>
</evidence>
<dbReference type="SUPFAM" id="SSF141571">
    <property type="entry name" value="Pentapeptide repeat-like"/>
    <property type="match status" value="1"/>
</dbReference>
<dbReference type="InterPro" id="IPR001646">
    <property type="entry name" value="5peptide_repeat"/>
</dbReference>
<evidence type="ECO:0000313" key="2">
    <source>
        <dbReference type="Proteomes" id="UP000248706"/>
    </source>
</evidence>
<dbReference type="Pfam" id="PF00805">
    <property type="entry name" value="Pentapeptide"/>
    <property type="match status" value="2"/>
</dbReference>
<keyword evidence="2" id="KW-1185">Reference proteome</keyword>
<evidence type="ECO:0008006" key="3">
    <source>
        <dbReference type="Google" id="ProtNLM"/>
    </source>
</evidence>
<proteinExistence type="predicted"/>
<dbReference type="InterPro" id="IPR051082">
    <property type="entry name" value="Pentapeptide-BTB/POZ_domain"/>
</dbReference>